<dbReference type="PROSITE" id="PS51767">
    <property type="entry name" value="PEPTIDASE_A1"/>
    <property type="match status" value="1"/>
</dbReference>
<reference evidence="4" key="1">
    <citation type="journal article" date="2014" name="Nat. Commun.">
        <title>The emerging biofuel crop Camelina sativa retains a highly undifferentiated hexaploid genome structure.</title>
        <authorList>
            <person name="Kagale S."/>
            <person name="Koh C."/>
            <person name="Nixon J."/>
            <person name="Bollina V."/>
            <person name="Clarke W.E."/>
            <person name="Tuteja R."/>
            <person name="Spillane C."/>
            <person name="Robinson S.J."/>
            <person name="Links M.G."/>
            <person name="Clarke C."/>
            <person name="Higgins E.E."/>
            <person name="Huebert T."/>
            <person name="Sharpe A.G."/>
            <person name="Parkin I.A."/>
        </authorList>
    </citation>
    <scope>NUCLEOTIDE SEQUENCE [LARGE SCALE GENOMIC DNA]</scope>
    <source>
        <strain evidence="4">cv. DH55</strain>
    </source>
</reference>
<dbReference type="Proteomes" id="UP000694864">
    <property type="component" value="Chromosome 20"/>
</dbReference>
<keyword evidence="4" id="KW-1185">Reference proteome</keyword>
<evidence type="ECO:0000256" key="2">
    <source>
        <dbReference type="SAM" id="SignalP"/>
    </source>
</evidence>
<evidence type="ECO:0000259" key="3">
    <source>
        <dbReference type="PROSITE" id="PS51767"/>
    </source>
</evidence>
<dbReference type="PANTHER" id="PTHR47965">
    <property type="entry name" value="ASPARTYL PROTEASE-RELATED"/>
    <property type="match status" value="1"/>
</dbReference>
<dbReference type="GeneID" id="104770261"/>
<dbReference type="SUPFAM" id="SSF50630">
    <property type="entry name" value="Acid proteases"/>
    <property type="match status" value="1"/>
</dbReference>
<dbReference type="InterPro" id="IPR021109">
    <property type="entry name" value="Peptidase_aspartic_dom_sf"/>
</dbReference>
<dbReference type="InterPro" id="IPR032861">
    <property type="entry name" value="TAXi_N"/>
</dbReference>
<evidence type="ECO:0000313" key="5">
    <source>
        <dbReference type="RefSeq" id="XP_010492960.1"/>
    </source>
</evidence>
<dbReference type="InterPro" id="IPR032799">
    <property type="entry name" value="TAXi_C"/>
</dbReference>
<dbReference type="Pfam" id="PF14541">
    <property type="entry name" value="TAXi_C"/>
    <property type="match status" value="1"/>
</dbReference>
<evidence type="ECO:0000256" key="1">
    <source>
        <dbReference type="ARBA" id="ARBA00007447"/>
    </source>
</evidence>
<proteinExistence type="inferred from homology"/>
<reference evidence="5" key="2">
    <citation type="submission" date="2025-08" db="UniProtKB">
        <authorList>
            <consortium name="RefSeq"/>
        </authorList>
    </citation>
    <scope>IDENTIFICATION</scope>
    <source>
        <tissue evidence="5">Leaf</tissue>
    </source>
</reference>
<feature type="domain" description="Peptidase A1" evidence="3">
    <location>
        <begin position="50"/>
        <end position="381"/>
    </location>
</feature>
<feature type="chain" id="PRO_5045469408" evidence="2">
    <location>
        <begin position="27"/>
        <end position="391"/>
    </location>
</feature>
<keyword evidence="2" id="KW-0732">Signal</keyword>
<comment type="similarity">
    <text evidence="1">Belongs to the peptidase A1 family.</text>
</comment>
<feature type="signal peptide" evidence="2">
    <location>
        <begin position="1"/>
        <end position="26"/>
    </location>
</feature>
<protein>
    <submittedName>
        <fullName evidence="5">Basic 7S globulin 2-like</fullName>
    </submittedName>
</protein>
<dbReference type="RefSeq" id="XP_010492960.1">
    <property type="nucleotide sequence ID" value="XM_010494658.2"/>
</dbReference>
<dbReference type="Gene3D" id="2.40.70.10">
    <property type="entry name" value="Acid Proteases"/>
    <property type="match status" value="2"/>
</dbReference>
<dbReference type="PANTHER" id="PTHR47965:SF46">
    <property type="entry name" value="BASIC 7S GLOBULIN-LIKE"/>
    <property type="match status" value="1"/>
</dbReference>
<dbReference type="Pfam" id="PF14543">
    <property type="entry name" value="TAXi_N"/>
    <property type="match status" value="1"/>
</dbReference>
<gene>
    <name evidence="5" type="primary">LOC104770261</name>
</gene>
<sequence>MAAASSSSSSLFYLFVLSFLSALIISKSQISDSLNGLVFPVFKDLPTGQYVAQIRLGNSHQPVKLVVDLAGSILWFDCSSGHGSSSSRSLISGSSSGCLKAKAGNGKVSSSSSSRGDAKDCELLVKNGAVGITARGELFSDVMSFGSVTSPGTVDLLFACAPPWLLRGLASGARGVMGLGRAQISLPSQLAAVTNDRRRLTIYLSPLDGVVSTSSVEEVFGVDASRSLVYTPLLTGSSGDYVINVKSIRVNGEKLSVDGPLAAELSTVVPYTMLESSIYTVFVEAYAKAATEATPVAPVAPFGLCFKSEVELPAVDLALQSEMVRWRIQGKNLMVDVGGGVRCLGILDGGSIRVNPIVMGGLQLEGLILDFDLGNSMMGFGQRTHSDTASL</sequence>
<name>A0ABM0XYT8_CAMSA</name>
<organism evidence="4 5">
    <name type="scientific">Camelina sativa</name>
    <name type="common">False flax</name>
    <name type="synonym">Myagrum sativum</name>
    <dbReference type="NCBI Taxonomy" id="90675"/>
    <lineage>
        <taxon>Eukaryota</taxon>
        <taxon>Viridiplantae</taxon>
        <taxon>Streptophyta</taxon>
        <taxon>Embryophyta</taxon>
        <taxon>Tracheophyta</taxon>
        <taxon>Spermatophyta</taxon>
        <taxon>Magnoliopsida</taxon>
        <taxon>eudicotyledons</taxon>
        <taxon>Gunneridae</taxon>
        <taxon>Pentapetalae</taxon>
        <taxon>rosids</taxon>
        <taxon>malvids</taxon>
        <taxon>Brassicales</taxon>
        <taxon>Brassicaceae</taxon>
        <taxon>Camelineae</taxon>
        <taxon>Camelina</taxon>
    </lineage>
</organism>
<accession>A0ABM0XYT8</accession>
<dbReference type="InterPro" id="IPR001461">
    <property type="entry name" value="Aspartic_peptidase_A1"/>
</dbReference>
<dbReference type="InterPro" id="IPR033121">
    <property type="entry name" value="PEPTIDASE_A1"/>
</dbReference>
<evidence type="ECO:0000313" key="4">
    <source>
        <dbReference type="Proteomes" id="UP000694864"/>
    </source>
</evidence>